<gene>
    <name evidence="2" type="ORF">DFH94DRAFT_686767</name>
</gene>
<reference evidence="2" key="1">
    <citation type="submission" date="2019-10" db="EMBL/GenBank/DDBJ databases">
        <authorList>
            <consortium name="DOE Joint Genome Institute"/>
            <person name="Kuo A."/>
            <person name="Miyauchi S."/>
            <person name="Kiss E."/>
            <person name="Drula E."/>
            <person name="Kohler A."/>
            <person name="Sanchez-Garcia M."/>
            <person name="Andreopoulos B."/>
            <person name="Barry K.W."/>
            <person name="Bonito G."/>
            <person name="Buee M."/>
            <person name="Carver A."/>
            <person name="Chen C."/>
            <person name="Cichocki N."/>
            <person name="Clum A."/>
            <person name="Culley D."/>
            <person name="Crous P.W."/>
            <person name="Fauchery L."/>
            <person name="Girlanda M."/>
            <person name="Hayes R."/>
            <person name="Keri Z."/>
            <person name="LaButti K."/>
            <person name="Lipzen A."/>
            <person name="Lombard V."/>
            <person name="Magnuson J."/>
            <person name="Maillard F."/>
            <person name="Morin E."/>
            <person name="Murat C."/>
            <person name="Nolan M."/>
            <person name="Ohm R."/>
            <person name="Pangilinan J."/>
            <person name="Pereira M."/>
            <person name="Perotto S."/>
            <person name="Peter M."/>
            <person name="Riley R."/>
            <person name="Sitrit Y."/>
            <person name="Stielow B."/>
            <person name="Szollosi G."/>
            <person name="Zifcakova L."/>
            <person name="Stursova M."/>
            <person name="Spatafora J.W."/>
            <person name="Tedersoo L."/>
            <person name="Vaario L.-M."/>
            <person name="Yamada A."/>
            <person name="Yan M."/>
            <person name="Wang P."/>
            <person name="Xu J."/>
            <person name="Bruns T."/>
            <person name="Baldrian P."/>
            <person name="Vilgalys R."/>
            <person name="Henrissat B."/>
            <person name="Grigoriev I.V."/>
            <person name="Hibbett D."/>
            <person name="Nagy L.G."/>
            <person name="Martin F.M."/>
        </authorList>
    </citation>
    <scope>NUCLEOTIDE SEQUENCE</scope>
    <source>
        <strain evidence="2">Prilba</strain>
    </source>
</reference>
<evidence type="ECO:0000313" key="2">
    <source>
        <dbReference type="EMBL" id="KAF8463241.1"/>
    </source>
</evidence>
<evidence type="ECO:0000313" key="3">
    <source>
        <dbReference type="Proteomes" id="UP000759537"/>
    </source>
</evidence>
<feature type="chain" id="PRO_5040193545" evidence="1">
    <location>
        <begin position="23"/>
        <end position="347"/>
    </location>
</feature>
<dbReference type="AlphaFoldDB" id="A0A9P5MN44"/>
<feature type="signal peptide" evidence="1">
    <location>
        <begin position="1"/>
        <end position="22"/>
    </location>
</feature>
<name>A0A9P5MN44_9AGAM</name>
<dbReference type="EMBL" id="WHVB01000074">
    <property type="protein sequence ID" value="KAF8463241.1"/>
    <property type="molecule type" value="Genomic_DNA"/>
</dbReference>
<proteinExistence type="predicted"/>
<accession>A0A9P5MN44</accession>
<protein>
    <submittedName>
        <fullName evidence="2">Uncharacterized protein</fullName>
    </submittedName>
</protein>
<sequence length="347" mass="38561">MALGSHSLLWLLLVLLRLGLLGRLGLNHLISAAAGPGAAWRADYILGQHTLLKWYSSCRNTVKTRWQYIVDGLRKSIINKAVTMQKDEDPKIFTWLFNTLALGDDSELQKFAASIPRDSIPHLISVVGAENMAFREALLVLLQSCTASTHMAGPNEDVQHCSLLVCMDTIFCLCKASDIPDLDLFRANFTNITIIDTAIRVTSRSICALLARKLFRGPWTLKEPQLRWLHDVAGHSLDHAYQPYLDTVTQDRTNIKTYIYGVLGDELGNLPTGDTTTFKETIGILLDQPDQDGVFDKLAFQSQLSHAVLWIQHNSTGGCQVLNKLHSIFPFLPLTPGATSGKFLFAM</sequence>
<keyword evidence="1" id="KW-0732">Signal</keyword>
<dbReference type="Proteomes" id="UP000759537">
    <property type="component" value="Unassembled WGS sequence"/>
</dbReference>
<evidence type="ECO:0000256" key="1">
    <source>
        <dbReference type="SAM" id="SignalP"/>
    </source>
</evidence>
<comment type="caution">
    <text evidence="2">The sequence shown here is derived from an EMBL/GenBank/DDBJ whole genome shotgun (WGS) entry which is preliminary data.</text>
</comment>
<keyword evidence="3" id="KW-1185">Reference proteome</keyword>
<reference evidence="2" key="2">
    <citation type="journal article" date="2020" name="Nat. Commun.">
        <title>Large-scale genome sequencing of mycorrhizal fungi provides insights into the early evolution of symbiotic traits.</title>
        <authorList>
            <person name="Miyauchi S."/>
            <person name="Kiss E."/>
            <person name="Kuo A."/>
            <person name="Drula E."/>
            <person name="Kohler A."/>
            <person name="Sanchez-Garcia M."/>
            <person name="Morin E."/>
            <person name="Andreopoulos B."/>
            <person name="Barry K.W."/>
            <person name="Bonito G."/>
            <person name="Buee M."/>
            <person name="Carver A."/>
            <person name="Chen C."/>
            <person name="Cichocki N."/>
            <person name="Clum A."/>
            <person name="Culley D."/>
            <person name="Crous P.W."/>
            <person name="Fauchery L."/>
            <person name="Girlanda M."/>
            <person name="Hayes R.D."/>
            <person name="Keri Z."/>
            <person name="LaButti K."/>
            <person name="Lipzen A."/>
            <person name="Lombard V."/>
            <person name="Magnuson J."/>
            <person name="Maillard F."/>
            <person name="Murat C."/>
            <person name="Nolan M."/>
            <person name="Ohm R.A."/>
            <person name="Pangilinan J."/>
            <person name="Pereira M.F."/>
            <person name="Perotto S."/>
            <person name="Peter M."/>
            <person name="Pfister S."/>
            <person name="Riley R."/>
            <person name="Sitrit Y."/>
            <person name="Stielow J.B."/>
            <person name="Szollosi G."/>
            <person name="Zifcakova L."/>
            <person name="Stursova M."/>
            <person name="Spatafora J.W."/>
            <person name="Tedersoo L."/>
            <person name="Vaario L.M."/>
            <person name="Yamada A."/>
            <person name="Yan M."/>
            <person name="Wang P."/>
            <person name="Xu J."/>
            <person name="Bruns T."/>
            <person name="Baldrian P."/>
            <person name="Vilgalys R."/>
            <person name="Dunand C."/>
            <person name="Henrissat B."/>
            <person name="Grigoriev I.V."/>
            <person name="Hibbett D."/>
            <person name="Nagy L.G."/>
            <person name="Martin F.M."/>
        </authorList>
    </citation>
    <scope>NUCLEOTIDE SEQUENCE</scope>
    <source>
        <strain evidence="2">Prilba</strain>
    </source>
</reference>
<organism evidence="2 3">
    <name type="scientific">Russula ochroleuca</name>
    <dbReference type="NCBI Taxonomy" id="152965"/>
    <lineage>
        <taxon>Eukaryota</taxon>
        <taxon>Fungi</taxon>
        <taxon>Dikarya</taxon>
        <taxon>Basidiomycota</taxon>
        <taxon>Agaricomycotina</taxon>
        <taxon>Agaricomycetes</taxon>
        <taxon>Russulales</taxon>
        <taxon>Russulaceae</taxon>
        <taxon>Russula</taxon>
    </lineage>
</organism>